<protein>
    <submittedName>
        <fullName evidence="2">12836_t:CDS:1</fullName>
    </submittedName>
</protein>
<keyword evidence="3" id="KW-1185">Reference proteome</keyword>
<evidence type="ECO:0000313" key="3">
    <source>
        <dbReference type="Proteomes" id="UP001153678"/>
    </source>
</evidence>
<name>A0A9W4STI7_9GLOM</name>
<evidence type="ECO:0000313" key="2">
    <source>
        <dbReference type="EMBL" id="CAI2181027.1"/>
    </source>
</evidence>
<dbReference type="Proteomes" id="UP001153678">
    <property type="component" value="Unassembled WGS sequence"/>
</dbReference>
<dbReference type="AlphaFoldDB" id="A0A9W4STI7"/>
<sequence>MDEVEQLKKEAEENNSLNSKLKEELKENMSRIKDLETELEEADGIIDKQRDLVFNFTKSLVIKEREFDKLSESYDEEHEKLRKETKKNTVKDEKIKELE</sequence>
<feature type="compositionally biased region" description="Basic and acidic residues" evidence="1">
    <location>
        <begin position="1"/>
        <end position="12"/>
    </location>
</feature>
<proteinExistence type="predicted"/>
<accession>A0A9W4STI7</accession>
<feature type="region of interest" description="Disordered" evidence="1">
    <location>
        <begin position="1"/>
        <end position="22"/>
    </location>
</feature>
<feature type="region of interest" description="Disordered" evidence="1">
    <location>
        <begin position="73"/>
        <end position="99"/>
    </location>
</feature>
<evidence type="ECO:0000256" key="1">
    <source>
        <dbReference type="SAM" id="MobiDB-lite"/>
    </source>
</evidence>
<organism evidence="2 3">
    <name type="scientific">Funneliformis geosporum</name>
    <dbReference type="NCBI Taxonomy" id="1117311"/>
    <lineage>
        <taxon>Eukaryota</taxon>
        <taxon>Fungi</taxon>
        <taxon>Fungi incertae sedis</taxon>
        <taxon>Mucoromycota</taxon>
        <taxon>Glomeromycotina</taxon>
        <taxon>Glomeromycetes</taxon>
        <taxon>Glomerales</taxon>
        <taxon>Glomeraceae</taxon>
        <taxon>Funneliformis</taxon>
    </lineage>
</organism>
<gene>
    <name evidence="2" type="ORF">FWILDA_LOCUS9878</name>
</gene>
<reference evidence="2" key="1">
    <citation type="submission" date="2022-08" db="EMBL/GenBank/DDBJ databases">
        <authorList>
            <person name="Kallberg Y."/>
            <person name="Tangrot J."/>
            <person name="Rosling A."/>
        </authorList>
    </citation>
    <scope>NUCLEOTIDE SEQUENCE</scope>
    <source>
        <strain evidence="2">Wild A</strain>
    </source>
</reference>
<comment type="caution">
    <text evidence="2">The sequence shown here is derived from an EMBL/GenBank/DDBJ whole genome shotgun (WGS) entry which is preliminary data.</text>
</comment>
<dbReference type="EMBL" id="CAMKVN010002420">
    <property type="protein sequence ID" value="CAI2181027.1"/>
    <property type="molecule type" value="Genomic_DNA"/>
</dbReference>